<dbReference type="AlphaFoldDB" id="A0A9X0BMZ8"/>
<dbReference type="Proteomes" id="UP001148312">
    <property type="component" value="Unassembled WGS sequence"/>
</dbReference>
<dbReference type="RefSeq" id="XP_056786939.1">
    <property type="nucleotide sequence ID" value="XM_056937847.1"/>
</dbReference>
<sequence>MKGSLLESRWAPGNHDAYDQHEHPSYSYNKPSYHSVSAPQTSRSSNPPSQWQSKAPSHPPRTHSVPAPHTTSSSLPPPNTNNLLPPAEELARFMKIVSRLRWKLPFLAEAYRIATENTQPSSEAEIMFKIDFFEYYALLERAIVHLLAVFNITVSSAGAGGLPARGRSYNAGGGGTSTTGSYGGGDSGSALSRNGASTLHRYHANVLSALESETSPLTPVLGSGHVFEQLRQAKELRNRWKTADMTTEQLARDPVGNRDSVRPLESYDLEGILSAIFAGLEEGFMRARAHVELCKRPGEEVEEVKEGGWDFMVDAMDWEAV</sequence>
<reference evidence="2" key="1">
    <citation type="submission" date="2022-12" db="EMBL/GenBank/DDBJ databases">
        <authorList>
            <person name="Petersen C."/>
        </authorList>
    </citation>
    <scope>NUCLEOTIDE SEQUENCE</scope>
    <source>
        <strain evidence="2">IBT 30728</strain>
    </source>
</reference>
<evidence type="ECO:0000313" key="2">
    <source>
        <dbReference type="EMBL" id="KAJ5475181.1"/>
    </source>
</evidence>
<reference evidence="2" key="2">
    <citation type="journal article" date="2023" name="IMA Fungus">
        <title>Comparative genomic study of the Penicillium genus elucidates a diverse pangenome and 15 lateral gene transfer events.</title>
        <authorList>
            <person name="Petersen C."/>
            <person name="Sorensen T."/>
            <person name="Nielsen M.R."/>
            <person name="Sondergaard T.E."/>
            <person name="Sorensen J.L."/>
            <person name="Fitzpatrick D.A."/>
            <person name="Frisvad J.C."/>
            <person name="Nielsen K.L."/>
        </authorList>
    </citation>
    <scope>NUCLEOTIDE SEQUENCE</scope>
    <source>
        <strain evidence="2">IBT 30728</strain>
    </source>
</reference>
<keyword evidence="3" id="KW-1185">Reference proteome</keyword>
<dbReference type="EMBL" id="JAPWDQ010000012">
    <property type="protein sequence ID" value="KAJ5475181.1"/>
    <property type="molecule type" value="Genomic_DNA"/>
</dbReference>
<proteinExistence type="predicted"/>
<organism evidence="2 3">
    <name type="scientific">Penicillium diatomitis</name>
    <dbReference type="NCBI Taxonomy" id="2819901"/>
    <lineage>
        <taxon>Eukaryota</taxon>
        <taxon>Fungi</taxon>
        <taxon>Dikarya</taxon>
        <taxon>Ascomycota</taxon>
        <taxon>Pezizomycotina</taxon>
        <taxon>Eurotiomycetes</taxon>
        <taxon>Eurotiomycetidae</taxon>
        <taxon>Eurotiales</taxon>
        <taxon>Aspergillaceae</taxon>
        <taxon>Penicillium</taxon>
    </lineage>
</organism>
<dbReference type="GeneID" id="81628097"/>
<feature type="region of interest" description="Disordered" evidence="1">
    <location>
        <begin position="1"/>
        <end position="83"/>
    </location>
</feature>
<accession>A0A9X0BMZ8</accession>
<protein>
    <submittedName>
        <fullName evidence="2">Uncharacterized protein</fullName>
    </submittedName>
</protein>
<evidence type="ECO:0000256" key="1">
    <source>
        <dbReference type="SAM" id="MobiDB-lite"/>
    </source>
</evidence>
<feature type="compositionally biased region" description="Low complexity" evidence="1">
    <location>
        <begin position="70"/>
        <end position="83"/>
    </location>
</feature>
<feature type="compositionally biased region" description="Polar residues" evidence="1">
    <location>
        <begin position="26"/>
        <end position="55"/>
    </location>
</feature>
<comment type="caution">
    <text evidence="2">The sequence shown here is derived from an EMBL/GenBank/DDBJ whole genome shotgun (WGS) entry which is preliminary data.</text>
</comment>
<gene>
    <name evidence="2" type="ORF">N7539_008247</name>
</gene>
<name>A0A9X0BMZ8_9EURO</name>
<evidence type="ECO:0000313" key="3">
    <source>
        <dbReference type="Proteomes" id="UP001148312"/>
    </source>
</evidence>